<dbReference type="AlphaFoldDB" id="A0A2M7D5Z4"/>
<proteinExistence type="predicted"/>
<feature type="domain" description="GIY-YIG" evidence="1">
    <location>
        <begin position="1"/>
        <end position="35"/>
    </location>
</feature>
<protein>
    <submittedName>
        <fullName evidence="2">Excinuclease ABC subunit C</fullName>
    </submittedName>
</protein>
<dbReference type="InterPro" id="IPR035901">
    <property type="entry name" value="GIY-YIG_endonuc_sf"/>
</dbReference>
<reference evidence="3" key="1">
    <citation type="submission" date="2017-09" db="EMBL/GenBank/DDBJ databases">
        <title>Depth-based differentiation of microbial function through sediment-hosted aquifers and enrichment of novel symbionts in the deep terrestrial subsurface.</title>
        <authorList>
            <person name="Probst A.J."/>
            <person name="Ladd B."/>
            <person name="Jarett J.K."/>
            <person name="Geller-Mcgrath D.E."/>
            <person name="Sieber C.M.K."/>
            <person name="Emerson J.B."/>
            <person name="Anantharaman K."/>
            <person name="Thomas B.C."/>
            <person name="Malmstrom R."/>
            <person name="Stieglmeier M."/>
            <person name="Klingl A."/>
            <person name="Woyke T."/>
            <person name="Ryan C.M."/>
            <person name="Banfield J.F."/>
        </authorList>
    </citation>
    <scope>NUCLEOTIDE SEQUENCE [LARGE SCALE GENOMIC DNA]</scope>
</reference>
<name>A0A2M7D5Z4_9BACT</name>
<feature type="non-terminal residue" evidence="2">
    <location>
        <position position="35"/>
    </location>
</feature>
<dbReference type="PROSITE" id="PS50164">
    <property type="entry name" value="GIY_YIG"/>
    <property type="match status" value="1"/>
</dbReference>
<gene>
    <name evidence="2" type="ORF">COS30_02035</name>
</gene>
<dbReference type="Proteomes" id="UP000229247">
    <property type="component" value="Unassembled WGS sequence"/>
</dbReference>
<dbReference type="Gene3D" id="3.40.1440.10">
    <property type="entry name" value="GIY-YIG endonuclease"/>
    <property type="match status" value="1"/>
</dbReference>
<evidence type="ECO:0000313" key="3">
    <source>
        <dbReference type="Proteomes" id="UP000229247"/>
    </source>
</evidence>
<organism evidence="2 3">
    <name type="scientific">Candidatus Portnoybacteria bacterium CG02_land_8_20_14_3_00_45_8</name>
    <dbReference type="NCBI Taxonomy" id="1974807"/>
    <lineage>
        <taxon>Bacteria</taxon>
        <taxon>Candidatus Portnoyibacteriota</taxon>
    </lineage>
</organism>
<evidence type="ECO:0000259" key="1">
    <source>
        <dbReference type="PROSITE" id="PS50164"/>
    </source>
</evidence>
<comment type="caution">
    <text evidence="2">The sequence shown here is derived from an EMBL/GenBank/DDBJ whole genome shotgun (WGS) entry which is preliminary data.</text>
</comment>
<dbReference type="Pfam" id="PF01541">
    <property type="entry name" value="GIY-YIG"/>
    <property type="match status" value="1"/>
</dbReference>
<accession>A0A2M7D5Z4</accession>
<dbReference type="EMBL" id="PEUE01000048">
    <property type="protein sequence ID" value="PIV38443.1"/>
    <property type="molecule type" value="Genomic_DNA"/>
</dbReference>
<sequence length="35" mass="4244">MYYVYLLRLEGIKNKDFYIGYTSDLKERMKQHVAG</sequence>
<dbReference type="InterPro" id="IPR000305">
    <property type="entry name" value="GIY-YIG_endonuc"/>
</dbReference>
<evidence type="ECO:0000313" key="2">
    <source>
        <dbReference type="EMBL" id="PIV38443.1"/>
    </source>
</evidence>
<dbReference type="SUPFAM" id="SSF82771">
    <property type="entry name" value="GIY-YIG endonuclease"/>
    <property type="match status" value="1"/>
</dbReference>